<proteinExistence type="predicted"/>
<dbReference type="AlphaFoldDB" id="A0A0H3ZUP6"/>
<evidence type="ECO:0000313" key="1">
    <source>
        <dbReference type="EMBL" id="AKN40015.1"/>
    </source>
</evidence>
<dbReference type="EMBL" id="KP795676">
    <property type="protein sequence ID" value="AKN40015.1"/>
    <property type="molecule type" value="Genomic_DNA"/>
</dbReference>
<accession>A0A0H3ZUP6</accession>
<protein>
    <submittedName>
        <fullName evidence="1">Uncharacterized protein</fullName>
    </submittedName>
</protein>
<sequence length="46" mass="5467">MVVQTVKFHAISTEETNQIPFFRHKKAGYYWEAGFFASAIWSEYHL</sequence>
<name>A0A0H3ZUP6_9VIBR</name>
<reference evidence="1" key="1">
    <citation type="journal article" date="2015" name="MBio">
        <title>Eco-Evolutionary Dynamics of Episomes among Ecologically Cohesive Bacterial Populations.</title>
        <authorList>
            <person name="Xue H."/>
            <person name="Cordero O.X."/>
            <person name="Camas F.M."/>
            <person name="Trimble W."/>
            <person name="Meyer F."/>
            <person name="Guglielmini J."/>
            <person name="Rocha E.P."/>
            <person name="Polz M.F."/>
        </authorList>
    </citation>
    <scope>NUCLEOTIDE SEQUENCE</scope>
    <source>
        <strain evidence="1">FF_268</strain>
    </source>
</reference>
<organism evidence="1">
    <name type="scientific">Vibrio tasmaniensis</name>
    <dbReference type="NCBI Taxonomy" id="212663"/>
    <lineage>
        <taxon>Bacteria</taxon>
        <taxon>Pseudomonadati</taxon>
        <taxon>Pseudomonadota</taxon>
        <taxon>Gammaproteobacteria</taxon>
        <taxon>Vibrionales</taxon>
        <taxon>Vibrionaceae</taxon>
        <taxon>Vibrio</taxon>
    </lineage>
</organism>